<dbReference type="Gene3D" id="3.30.1330.60">
    <property type="entry name" value="OmpA-like domain"/>
    <property type="match status" value="1"/>
</dbReference>
<dbReference type="GO" id="GO:0016020">
    <property type="term" value="C:membrane"/>
    <property type="evidence" value="ECO:0007669"/>
    <property type="project" value="UniProtKB-UniRule"/>
</dbReference>
<dbReference type="HOGENOM" id="CLU_1038071_0_0_6"/>
<dbReference type="InterPro" id="IPR006665">
    <property type="entry name" value="OmpA-like"/>
</dbReference>
<keyword evidence="1" id="KW-0472">Membrane</keyword>
<evidence type="ECO:0000313" key="3">
    <source>
        <dbReference type="EMBL" id="EKT60085.1"/>
    </source>
</evidence>
<sequence>MDLDWKKDVYNIIYSHFDYIDDIEFWVIKKPQYINGSPFRKACIEVKMGINNPKFYVANINLYSLAEVASCDDLNNNSRNTVQLTGINIKEHDDKGINNLNNKPGVFVSYKNNVELLNLTNSTSNNELNKNEKYLSIVFSSLFSVNEYMLTNQGKEILLDFINELPKIPATEMVIYGIADSSGNYALNRKLADKRAEAVYQFIRSSGVKNIPIQVKGSVENHDKTALERVQQRRFIIEVRLKP</sequence>
<accession>K8WV59</accession>
<evidence type="ECO:0000313" key="4">
    <source>
        <dbReference type="Proteomes" id="UP000010290"/>
    </source>
</evidence>
<dbReference type="SUPFAM" id="SSF103088">
    <property type="entry name" value="OmpA-like"/>
    <property type="match status" value="1"/>
</dbReference>
<feature type="domain" description="OmpA-like" evidence="2">
    <location>
        <begin position="130"/>
        <end position="243"/>
    </location>
</feature>
<proteinExistence type="predicted"/>
<dbReference type="InterPro" id="IPR036737">
    <property type="entry name" value="OmpA-like_sf"/>
</dbReference>
<name>K8WV59_9GAMM</name>
<keyword evidence="4" id="KW-1185">Reference proteome</keyword>
<evidence type="ECO:0000256" key="1">
    <source>
        <dbReference type="PROSITE-ProRule" id="PRU00473"/>
    </source>
</evidence>
<dbReference type="Pfam" id="PF00691">
    <property type="entry name" value="OmpA"/>
    <property type="match status" value="1"/>
</dbReference>
<evidence type="ECO:0000259" key="2">
    <source>
        <dbReference type="PROSITE" id="PS51123"/>
    </source>
</evidence>
<dbReference type="PROSITE" id="PS51123">
    <property type="entry name" value="OMPA_2"/>
    <property type="match status" value="1"/>
</dbReference>
<organism evidence="3 4">
    <name type="scientific">Providencia sneebia DSM 19967</name>
    <dbReference type="NCBI Taxonomy" id="1141660"/>
    <lineage>
        <taxon>Bacteria</taxon>
        <taxon>Pseudomonadati</taxon>
        <taxon>Pseudomonadota</taxon>
        <taxon>Gammaproteobacteria</taxon>
        <taxon>Enterobacterales</taxon>
        <taxon>Morganellaceae</taxon>
        <taxon>Providencia</taxon>
    </lineage>
</organism>
<dbReference type="PATRIC" id="fig|1141660.3.peg.941"/>
<reference evidence="3 4" key="1">
    <citation type="journal article" date="2012" name="BMC Genomics">
        <title>Comparative genomics of bacteria in the genus Providencia isolated from wild Drosophila melanogaster.</title>
        <authorList>
            <person name="Galac M.R."/>
            <person name="Lazzaro B.P."/>
        </authorList>
    </citation>
    <scope>NUCLEOTIDE SEQUENCE [LARGE SCALE GENOMIC DNA]</scope>
    <source>
        <strain evidence="3 4">DSM 19967</strain>
    </source>
</reference>
<protein>
    <submittedName>
        <fullName evidence="3">Outer membrane protein</fullName>
    </submittedName>
</protein>
<dbReference type="EMBL" id="AKKN01000005">
    <property type="protein sequence ID" value="EKT60085.1"/>
    <property type="molecule type" value="Genomic_DNA"/>
</dbReference>
<dbReference type="Proteomes" id="UP000010290">
    <property type="component" value="Chromosome"/>
</dbReference>
<dbReference type="AlphaFoldDB" id="K8WV59"/>
<gene>
    <name evidence="3" type="ORF">OO7_04639</name>
</gene>
<comment type="caution">
    <text evidence="3">The sequence shown here is derived from an EMBL/GenBank/DDBJ whole genome shotgun (WGS) entry which is preliminary data.</text>
</comment>